<protein>
    <submittedName>
        <fullName evidence="2">Uncharacterized protein</fullName>
    </submittedName>
</protein>
<reference evidence="2 3" key="1">
    <citation type="journal article" date="2014" name="Agronomy (Basel)">
        <title>A Draft Genome Sequence for Ensete ventricosum, the Drought-Tolerant Tree Against Hunger.</title>
        <authorList>
            <person name="Harrison J."/>
            <person name="Moore K.A."/>
            <person name="Paszkiewicz K."/>
            <person name="Jones T."/>
            <person name="Grant M."/>
            <person name="Ambacheew D."/>
            <person name="Muzemil S."/>
            <person name="Studholme D.J."/>
        </authorList>
    </citation>
    <scope>NUCLEOTIDE SEQUENCE [LARGE SCALE GENOMIC DNA]</scope>
</reference>
<gene>
    <name evidence="2" type="ORF">B296_00054018</name>
</gene>
<evidence type="ECO:0000256" key="1">
    <source>
        <dbReference type="SAM" id="MobiDB-lite"/>
    </source>
</evidence>
<accession>A0A426Y5J8</accession>
<name>A0A426Y5J8_ENSVE</name>
<evidence type="ECO:0000313" key="3">
    <source>
        <dbReference type="Proteomes" id="UP000287651"/>
    </source>
</evidence>
<proteinExistence type="predicted"/>
<feature type="region of interest" description="Disordered" evidence="1">
    <location>
        <begin position="43"/>
        <end position="64"/>
    </location>
</feature>
<organism evidence="2 3">
    <name type="scientific">Ensete ventricosum</name>
    <name type="common">Abyssinian banana</name>
    <name type="synonym">Musa ensete</name>
    <dbReference type="NCBI Taxonomy" id="4639"/>
    <lineage>
        <taxon>Eukaryota</taxon>
        <taxon>Viridiplantae</taxon>
        <taxon>Streptophyta</taxon>
        <taxon>Embryophyta</taxon>
        <taxon>Tracheophyta</taxon>
        <taxon>Spermatophyta</taxon>
        <taxon>Magnoliopsida</taxon>
        <taxon>Liliopsida</taxon>
        <taxon>Zingiberales</taxon>
        <taxon>Musaceae</taxon>
        <taxon>Ensete</taxon>
    </lineage>
</organism>
<comment type="caution">
    <text evidence="2">The sequence shown here is derived from an EMBL/GenBank/DDBJ whole genome shotgun (WGS) entry which is preliminary data.</text>
</comment>
<evidence type="ECO:0000313" key="2">
    <source>
        <dbReference type="EMBL" id="RRT47026.1"/>
    </source>
</evidence>
<sequence length="179" mass="19566">MPPHPHSLVNILVVSVNRNHLVGRRKRRDCGIPLTNLQQTPKSTHPFLGKHISNGKRKRDGSRTTQSGSLAFWALMLFPLPTQRKRRSVVTACAILPIISSLVVHSLLMHKAITDTSGSSDFALSGGRHGFTAVKVVDHSVCESRDSSVGQTGSLEQDNVLLPDLAVLIFRLRIDGTHA</sequence>
<dbReference type="AlphaFoldDB" id="A0A426Y5J8"/>
<dbReference type="Proteomes" id="UP000287651">
    <property type="component" value="Unassembled WGS sequence"/>
</dbReference>
<dbReference type="EMBL" id="AMZH03014802">
    <property type="protein sequence ID" value="RRT47026.1"/>
    <property type="molecule type" value="Genomic_DNA"/>
</dbReference>